<organism evidence="2 3">
    <name type="scientific">Setaria viridis</name>
    <name type="common">Green bristlegrass</name>
    <name type="synonym">Setaria italica subsp. viridis</name>
    <dbReference type="NCBI Taxonomy" id="4556"/>
    <lineage>
        <taxon>Eukaryota</taxon>
        <taxon>Viridiplantae</taxon>
        <taxon>Streptophyta</taxon>
        <taxon>Embryophyta</taxon>
        <taxon>Tracheophyta</taxon>
        <taxon>Spermatophyta</taxon>
        <taxon>Magnoliopsida</taxon>
        <taxon>Liliopsida</taxon>
        <taxon>Poales</taxon>
        <taxon>Poaceae</taxon>
        <taxon>PACMAD clade</taxon>
        <taxon>Panicoideae</taxon>
        <taxon>Panicodae</taxon>
        <taxon>Paniceae</taxon>
        <taxon>Cenchrinae</taxon>
        <taxon>Setaria</taxon>
    </lineage>
</organism>
<accession>A0A4U6TQ19</accession>
<name>A0A4U6TQ19_SETVI</name>
<reference evidence="2" key="1">
    <citation type="submission" date="2019-03" db="EMBL/GenBank/DDBJ databases">
        <title>WGS assembly of Setaria viridis.</title>
        <authorList>
            <person name="Huang P."/>
            <person name="Jenkins J."/>
            <person name="Grimwood J."/>
            <person name="Barry K."/>
            <person name="Healey A."/>
            <person name="Mamidi S."/>
            <person name="Sreedasyam A."/>
            <person name="Shu S."/>
            <person name="Feldman M."/>
            <person name="Wu J."/>
            <person name="Yu Y."/>
            <person name="Chen C."/>
            <person name="Johnson J."/>
            <person name="Rokhsar D."/>
            <person name="Baxter I."/>
            <person name="Schmutz J."/>
            <person name="Brutnell T."/>
            <person name="Kellogg E."/>
        </authorList>
    </citation>
    <scope>NUCLEOTIDE SEQUENCE [LARGE SCALE GENOMIC DNA]</scope>
</reference>
<feature type="compositionally biased region" description="Basic and acidic residues" evidence="1">
    <location>
        <begin position="43"/>
        <end position="54"/>
    </location>
</feature>
<sequence>MQCRPRGCARRRRRNPQRFASGDRATSCRRGSGAHLSSTWRSCGDRDGRRGSEHDGVDWARRVAVRAAFRHTGGVGKATSGSGTCVEGRRSGRRSCRSAGWRGGGSFTGA</sequence>
<feature type="region of interest" description="Disordered" evidence="1">
    <location>
        <begin position="1"/>
        <end position="54"/>
    </location>
</feature>
<proteinExistence type="predicted"/>
<protein>
    <submittedName>
        <fullName evidence="2">Uncharacterized protein</fullName>
    </submittedName>
</protein>
<evidence type="ECO:0000313" key="3">
    <source>
        <dbReference type="Proteomes" id="UP000298652"/>
    </source>
</evidence>
<keyword evidence="3" id="KW-1185">Reference proteome</keyword>
<feature type="region of interest" description="Disordered" evidence="1">
    <location>
        <begin position="74"/>
        <end position="110"/>
    </location>
</feature>
<evidence type="ECO:0000313" key="2">
    <source>
        <dbReference type="EMBL" id="TKW03435.1"/>
    </source>
</evidence>
<dbReference type="Proteomes" id="UP000298652">
    <property type="component" value="Chromosome 7"/>
</dbReference>
<dbReference type="EMBL" id="CM016558">
    <property type="protein sequence ID" value="TKW03435.1"/>
    <property type="molecule type" value="Genomic_DNA"/>
</dbReference>
<evidence type="ECO:0000256" key="1">
    <source>
        <dbReference type="SAM" id="MobiDB-lite"/>
    </source>
</evidence>
<feature type="compositionally biased region" description="Gly residues" evidence="1">
    <location>
        <begin position="101"/>
        <end position="110"/>
    </location>
</feature>
<gene>
    <name evidence="2" type="ORF">SEVIR_7G023310v2</name>
</gene>
<dbReference type="Gramene" id="TKW03435">
    <property type="protein sequence ID" value="TKW03435"/>
    <property type="gene ID" value="SEVIR_7G023310v2"/>
</dbReference>
<dbReference type="AlphaFoldDB" id="A0A4U6TQ19"/>
<feature type="compositionally biased region" description="Basic residues" evidence="1">
    <location>
        <begin position="7"/>
        <end position="16"/>
    </location>
</feature>